<keyword evidence="1" id="KW-0472">Membrane</keyword>
<dbReference type="EMBL" id="JACXAF010000009">
    <property type="protein sequence ID" value="MBD1389446.1"/>
    <property type="molecule type" value="Genomic_DNA"/>
</dbReference>
<dbReference type="AlphaFoldDB" id="A0A8J6UG12"/>
<dbReference type="RefSeq" id="WP_191144553.1">
    <property type="nucleotide sequence ID" value="NZ_JACXAF010000009.1"/>
</dbReference>
<name>A0A8J6UG12_9GAMM</name>
<sequence>MNILNYSQEMFELAIEGRTQGVWYWASVYALVVCSYSLWFQIRTRKWPTTKGKLVQMGVKKFGANVAVRANQDYVGDALYIYSVLNKHYEGSRISPWVFVASHNARFILEKQQAQVQIGADGGVNVYYNPRNPKKSYLIVAGKTGMVITILLGALPSISYWMKYYV</sequence>
<evidence type="ECO:0000313" key="2">
    <source>
        <dbReference type="EMBL" id="MBD1389446.1"/>
    </source>
</evidence>
<reference evidence="2" key="1">
    <citation type="submission" date="2020-09" db="EMBL/GenBank/DDBJ databases">
        <title>A novel bacterium of genus Neiella, isolated from South China Sea.</title>
        <authorList>
            <person name="Huang H."/>
            <person name="Mo K."/>
            <person name="Hu Y."/>
        </authorList>
    </citation>
    <scope>NUCLEOTIDE SEQUENCE</scope>
    <source>
        <strain evidence="2">HB171785</strain>
    </source>
</reference>
<feature type="transmembrane region" description="Helical" evidence="1">
    <location>
        <begin position="137"/>
        <end position="162"/>
    </location>
</feature>
<evidence type="ECO:0000313" key="3">
    <source>
        <dbReference type="Proteomes" id="UP000638014"/>
    </source>
</evidence>
<protein>
    <submittedName>
        <fullName evidence="2">DUF3592 domain-containing protein</fullName>
    </submittedName>
</protein>
<dbReference type="Proteomes" id="UP000638014">
    <property type="component" value="Unassembled WGS sequence"/>
</dbReference>
<keyword evidence="1" id="KW-0812">Transmembrane</keyword>
<proteinExistence type="predicted"/>
<keyword evidence="3" id="KW-1185">Reference proteome</keyword>
<gene>
    <name evidence="2" type="ORF">IC617_08405</name>
</gene>
<organism evidence="2 3">
    <name type="scientific">Neiella litorisoli</name>
    <dbReference type="NCBI Taxonomy" id="2771431"/>
    <lineage>
        <taxon>Bacteria</taxon>
        <taxon>Pseudomonadati</taxon>
        <taxon>Pseudomonadota</taxon>
        <taxon>Gammaproteobacteria</taxon>
        <taxon>Alteromonadales</taxon>
        <taxon>Echinimonadaceae</taxon>
        <taxon>Neiella</taxon>
    </lineage>
</organism>
<accession>A0A8J6UG12</accession>
<evidence type="ECO:0000256" key="1">
    <source>
        <dbReference type="SAM" id="Phobius"/>
    </source>
</evidence>
<feature type="transmembrane region" description="Helical" evidence="1">
    <location>
        <begin position="22"/>
        <end position="42"/>
    </location>
</feature>
<keyword evidence="1" id="KW-1133">Transmembrane helix</keyword>
<comment type="caution">
    <text evidence="2">The sequence shown here is derived from an EMBL/GenBank/DDBJ whole genome shotgun (WGS) entry which is preliminary data.</text>
</comment>